<name>A0AAV4X868_CAEEX</name>
<organism evidence="1 2">
    <name type="scientific">Caerostris extrusa</name>
    <name type="common">Bark spider</name>
    <name type="synonym">Caerostris bankana</name>
    <dbReference type="NCBI Taxonomy" id="172846"/>
    <lineage>
        <taxon>Eukaryota</taxon>
        <taxon>Metazoa</taxon>
        <taxon>Ecdysozoa</taxon>
        <taxon>Arthropoda</taxon>
        <taxon>Chelicerata</taxon>
        <taxon>Arachnida</taxon>
        <taxon>Araneae</taxon>
        <taxon>Araneomorphae</taxon>
        <taxon>Entelegynae</taxon>
        <taxon>Araneoidea</taxon>
        <taxon>Araneidae</taxon>
        <taxon>Caerostris</taxon>
    </lineage>
</organism>
<dbReference type="Proteomes" id="UP001054945">
    <property type="component" value="Unassembled WGS sequence"/>
</dbReference>
<sequence>MLMYFIGMDALHWIKKEGPWKTFVENRVKEIRKLSEIVIIRQAMRSHYTVPPHRKGELQNASEIVHSSRRRFDLSRWASFNCPGTYETFALDGSPISTEGHETWQMFI</sequence>
<dbReference type="EMBL" id="BPLR01000004">
    <property type="protein sequence ID" value="GIY91357.1"/>
    <property type="molecule type" value="Genomic_DNA"/>
</dbReference>
<reference evidence="1 2" key="1">
    <citation type="submission" date="2021-06" db="EMBL/GenBank/DDBJ databases">
        <title>Caerostris extrusa draft genome.</title>
        <authorList>
            <person name="Kono N."/>
            <person name="Arakawa K."/>
        </authorList>
    </citation>
    <scope>NUCLEOTIDE SEQUENCE [LARGE SCALE GENOMIC DNA]</scope>
</reference>
<protein>
    <submittedName>
        <fullName evidence="1">Uncharacterized protein</fullName>
    </submittedName>
</protein>
<comment type="caution">
    <text evidence="1">The sequence shown here is derived from an EMBL/GenBank/DDBJ whole genome shotgun (WGS) entry which is preliminary data.</text>
</comment>
<gene>
    <name evidence="1" type="ORF">CEXT_192501</name>
</gene>
<keyword evidence="2" id="KW-1185">Reference proteome</keyword>
<evidence type="ECO:0000313" key="1">
    <source>
        <dbReference type="EMBL" id="GIY91357.1"/>
    </source>
</evidence>
<evidence type="ECO:0000313" key="2">
    <source>
        <dbReference type="Proteomes" id="UP001054945"/>
    </source>
</evidence>
<proteinExistence type="predicted"/>
<dbReference type="AlphaFoldDB" id="A0AAV4X868"/>
<accession>A0AAV4X868</accession>